<dbReference type="SUPFAM" id="SSF56112">
    <property type="entry name" value="Protein kinase-like (PK-like)"/>
    <property type="match status" value="1"/>
</dbReference>
<dbReference type="EMBL" id="BOMG01000039">
    <property type="protein sequence ID" value="GID54308.1"/>
    <property type="molecule type" value="Genomic_DNA"/>
</dbReference>
<dbReference type="InterPro" id="IPR011009">
    <property type="entry name" value="Kinase-like_dom_sf"/>
</dbReference>
<evidence type="ECO:0000313" key="2">
    <source>
        <dbReference type="EMBL" id="GID54308.1"/>
    </source>
</evidence>
<evidence type="ECO:0000313" key="3">
    <source>
        <dbReference type="Proteomes" id="UP000612282"/>
    </source>
</evidence>
<dbReference type="InterPro" id="IPR002575">
    <property type="entry name" value="Aminoglycoside_PTrfase"/>
</dbReference>
<gene>
    <name evidence="2" type="ORF">Aco03nite_027120</name>
</gene>
<protein>
    <recommendedName>
        <fullName evidence="1">Aminoglycoside phosphotransferase domain-containing protein</fullName>
    </recommendedName>
</protein>
<feature type="domain" description="Aminoglycoside phosphotransferase" evidence="1">
    <location>
        <begin position="21"/>
        <end position="248"/>
    </location>
</feature>
<dbReference type="Pfam" id="PF01636">
    <property type="entry name" value="APH"/>
    <property type="match status" value="1"/>
</dbReference>
<dbReference type="Gene3D" id="3.90.1200.10">
    <property type="match status" value="1"/>
</dbReference>
<keyword evidence="3" id="KW-1185">Reference proteome</keyword>
<name>A0ABQ3X720_9ACTN</name>
<dbReference type="RefSeq" id="WP_203795399.1">
    <property type="nucleotide sequence ID" value="NZ_BAAAQE010000035.1"/>
</dbReference>
<proteinExistence type="predicted"/>
<evidence type="ECO:0000259" key="1">
    <source>
        <dbReference type="Pfam" id="PF01636"/>
    </source>
</evidence>
<sequence length="299" mass="31084">MRELRGIAAELGGAVVSSTVLAGGFSHETRLVDLGERQVVVRAGGGDPVIEAGVMAAARAVVPVPGVLLVRPEVMVIEYVAGTVLSRVLDDGGLNRSDAGALGAEVGRVVAGISGVTFERPGFFVDGSLAVKAEAPWSQQLGPVAEECMRKVPDGRLDAADRAAWVRLCAAGAPVLAGVDGHARLVHADVNPKNLLVSRAGSGWRVDAVLDWEFSYSGCAYGDAANMARFGDGYPDGFLDGFAAGFAEGQPADLPLAEDWGRIGRVLDMFALSDLVTRPSGHVVADQAADRIRAAVTRE</sequence>
<dbReference type="PANTHER" id="PTHR21310">
    <property type="entry name" value="AMINOGLYCOSIDE PHOSPHOTRANSFERASE-RELATED-RELATED"/>
    <property type="match status" value="1"/>
</dbReference>
<organism evidence="2 3">
    <name type="scientific">Actinoplanes couchii</name>
    <dbReference type="NCBI Taxonomy" id="403638"/>
    <lineage>
        <taxon>Bacteria</taxon>
        <taxon>Bacillati</taxon>
        <taxon>Actinomycetota</taxon>
        <taxon>Actinomycetes</taxon>
        <taxon>Micromonosporales</taxon>
        <taxon>Micromonosporaceae</taxon>
        <taxon>Actinoplanes</taxon>
    </lineage>
</organism>
<comment type="caution">
    <text evidence="2">The sequence shown here is derived from an EMBL/GenBank/DDBJ whole genome shotgun (WGS) entry which is preliminary data.</text>
</comment>
<dbReference type="Proteomes" id="UP000612282">
    <property type="component" value="Unassembled WGS sequence"/>
</dbReference>
<reference evidence="2 3" key="1">
    <citation type="submission" date="2021-01" db="EMBL/GenBank/DDBJ databases">
        <title>Whole genome shotgun sequence of Actinoplanes couchii NBRC 106145.</title>
        <authorList>
            <person name="Komaki H."/>
            <person name="Tamura T."/>
        </authorList>
    </citation>
    <scope>NUCLEOTIDE SEQUENCE [LARGE SCALE GENOMIC DNA]</scope>
    <source>
        <strain evidence="2 3">NBRC 106145</strain>
    </source>
</reference>
<accession>A0ABQ3X720</accession>
<dbReference type="PANTHER" id="PTHR21310:SF15">
    <property type="entry name" value="AMINOGLYCOSIDE PHOSPHOTRANSFERASE DOMAIN-CONTAINING PROTEIN"/>
    <property type="match status" value="1"/>
</dbReference>
<dbReference type="InterPro" id="IPR051678">
    <property type="entry name" value="AGP_Transferase"/>
</dbReference>